<protein>
    <recommendedName>
        <fullName evidence="1">TIL domain-containing protein</fullName>
    </recommendedName>
</protein>
<dbReference type="Proteomes" id="UP000287033">
    <property type="component" value="Unassembled WGS sequence"/>
</dbReference>
<dbReference type="InterPro" id="IPR002919">
    <property type="entry name" value="TIL_dom"/>
</dbReference>
<evidence type="ECO:0000313" key="3">
    <source>
        <dbReference type="Proteomes" id="UP000287033"/>
    </source>
</evidence>
<comment type="caution">
    <text evidence="2">The sequence shown here is derived from an EMBL/GenBank/DDBJ whole genome shotgun (WGS) entry which is preliminary data.</text>
</comment>
<dbReference type="Pfam" id="PF01826">
    <property type="entry name" value="TIL"/>
    <property type="match status" value="1"/>
</dbReference>
<proteinExistence type="predicted"/>
<evidence type="ECO:0000259" key="1">
    <source>
        <dbReference type="Pfam" id="PF01826"/>
    </source>
</evidence>
<dbReference type="STRING" id="137246.A0A401T9A1"/>
<reference evidence="2 3" key="1">
    <citation type="journal article" date="2018" name="Nat. Ecol. Evol.">
        <title>Shark genomes provide insights into elasmobranch evolution and the origin of vertebrates.</title>
        <authorList>
            <person name="Hara Y"/>
            <person name="Yamaguchi K"/>
            <person name="Onimaru K"/>
            <person name="Kadota M"/>
            <person name="Koyanagi M"/>
            <person name="Keeley SD"/>
            <person name="Tatsumi K"/>
            <person name="Tanaka K"/>
            <person name="Motone F"/>
            <person name="Kageyama Y"/>
            <person name="Nozu R"/>
            <person name="Adachi N"/>
            <person name="Nishimura O"/>
            <person name="Nakagawa R"/>
            <person name="Tanegashima C"/>
            <person name="Kiyatake I"/>
            <person name="Matsumoto R"/>
            <person name="Murakumo K"/>
            <person name="Nishida K"/>
            <person name="Terakita A"/>
            <person name="Kuratani S"/>
            <person name="Sato K"/>
            <person name="Hyodo S Kuraku.S."/>
        </authorList>
    </citation>
    <scope>NUCLEOTIDE SEQUENCE [LARGE SCALE GENOMIC DNA]</scope>
</reference>
<feature type="domain" description="TIL" evidence="1">
    <location>
        <begin position="3"/>
        <end position="59"/>
    </location>
</feature>
<name>A0A401T9A1_CHIPU</name>
<dbReference type="InterPro" id="IPR036084">
    <property type="entry name" value="Ser_inhib-like_sf"/>
</dbReference>
<dbReference type="SUPFAM" id="SSF57567">
    <property type="entry name" value="Serine protease inhibitors"/>
    <property type="match status" value="1"/>
</dbReference>
<accession>A0A401T9A1</accession>
<evidence type="ECO:0000313" key="2">
    <source>
        <dbReference type="EMBL" id="GCC39220.1"/>
    </source>
</evidence>
<sequence>VGCPSDRLYRECVVSDGCPYSCAHLNGLVECFSDGCEEGCHCPVGSYLHNGSCVQECACVIKEDTLQLFQNHSINPSVPPIMLIDDDAEIQEEIPSGTVLQHECSNW</sequence>
<dbReference type="CDD" id="cd19941">
    <property type="entry name" value="TIL"/>
    <property type="match status" value="1"/>
</dbReference>
<keyword evidence="3" id="KW-1185">Reference proteome</keyword>
<dbReference type="AlphaFoldDB" id="A0A401T9A1"/>
<organism evidence="2 3">
    <name type="scientific">Chiloscyllium punctatum</name>
    <name type="common">Brownbanded bambooshark</name>
    <name type="synonym">Hemiscyllium punctatum</name>
    <dbReference type="NCBI Taxonomy" id="137246"/>
    <lineage>
        <taxon>Eukaryota</taxon>
        <taxon>Metazoa</taxon>
        <taxon>Chordata</taxon>
        <taxon>Craniata</taxon>
        <taxon>Vertebrata</taxon>
        <taxon>Chondrichthyes</taxon>
        <taxon>Elasmobranchii</taxon>
        <taxon>Galeomorphii</taxon>
        <taxon>Galeoidea</taxon>
        <taxon>Orectolobiformes</taxon>
        <taxon>Hemiscylliidae</taxon>
        <taxon>Chiloscyllium</taxon>
    </lineage>
</organism>
<gene>
    <name evidence="2" type="ORF">chiPu_0023200</name>
</gene>
<dbReference type="Gene3D" id="2.10.25.10">
    <property type="entry name" value="Laminin"/>
    <property type="match status" value="1"/>
</dbReference>
<feature type="non-terminal residue" evidence="2">
    <location>
        <position position="1"/>
    </location>
</feature>
<dbReference type="EMBL" id="BEZZ01017140">
    <property type="protein sequence ID" value="GCC39220.1"/>
    <property type="molecule type" value="Genomic_DNA"/>
</dbReference>
<dbReference type="OrthoDB" id="9896499at2759"/>